<dbReference type="AlphaFoldDB" id="A0AAD7SDE6"/>
<dbReference type="Pfam" id="PF23619">
    <property type="entry name" value="Ig_VWA7"/>
    <property type="match status" value="1"/>
</dbReference>
<dbReference type="PANTHER" id="PTHR14905">
    <property type="entry name" value="NG37"/>
    <property type="match status" value="1"/>
</dbReference>
<dbReference type="EMBL" id="JAINUG010000077">
    <property type="protein sequence ID" value="KAJ8400418.1"/>
    <property type="molecule type" value="Genomic_DNA"/>
</dbReference>
<evidence type="ECO:0000256" key="1">
    <source>
        <dbReference type="SAM" id="MobiDB-lite"/>
    </source>
</evidence>
<sequence length="307" mass="32775">MVSVPRQPFCVRLSGRDARRNILERVSTEMIQPTHIQIQVLSVPHLVPGHASVVIFDLWNHGPTRYFTLTAVDDRGFLTEREPHRLSVAERGSLRGQVEVKTPGDTELGGAVTLTLTVRALDSVDANYAVVHLSVVPQDPDMTSPSCSLVHVEANCPPPCGQASWTVSLVVADRGRSGLAALQLSNGTGILTLLPGLGGWAGKPWQQEGRSRETESAGRRDLQGMEEPRLLQGNPPLNVSGRGAGAPLHVRYTASCCSPQAELLAWDGAGNMRRCHLTSKISNAAGRTGLALLTLVSGLLLGAGLMV</sequence>
<reference evidence="3" key="1">
    <citation type="journal article" date="2023" name="Science">
        <title>Genome structures resolve the early diversification of teleost fishes.</title>
        <authorList>
            <person name="Parey E."/>
            <person name="Louis A."/>
            <person name="Montfort J."/>
            <person name="Bouchez O."/>
            <person name="Roques C."/>
            <person name="Iampietro C."/>
            <person name="Lluch J."/>
            <person name="Castinel A."/>
            <person name="Donnadieu C."/>
            <person name="Desvignes T."/>
            <person name="Floi Bucao C."/>
            <person name="Jouanno E."/>
            <person name="Wen M."/>
            <person name="Mejri S."/>
            <person name="Dirks R."/>
            <person name="Jansen H."/>
            <person name="Henkel C."/>
            <person name="Chen W.J."/>
            <person name="Zahm M."/>
            <person name="Cabau C."/>
            <person name="Klopp C."/>
            <person name="Thompson A.W."/>
            <person name="Robinson-Rechavi M."/>
            <person name="Braasch I."/>
            <person name="Lecointre G."/>
            <person name="Bobe J."/>
            <person name="Postlethwait J.H."/>
            <person name="Berthelot C."/>
            <person name="Roest Crollius H."/>
            <person name="Guiguen Y."/>
        </authorList>
    </citation>
    <scope>NUCLEOTIDE SEQUENCE</scope>
    <source>
        <strain evidence="3">NC1722</strain>
    </source>
</reference>
<feature type="compositionally biased region" description="Basic and acidic residues" evidence="1">
    <location>
        <begin position="209"/>
        <end position="229"/>
    </location>
</feature>
<keyword evidence="4" id="KW-1185">Reference proteome</keyword>
<gene>
    <name evidence="3" type="ORF">AAFF_G00398010</name>
</gene>
<accession>A0AAD7SDE6</accession>
<proteinExistence type="predicted"/>
<dbReference type="InterPro" id="IPR057615">
    <property type="entry name" value="Ig_VWA7"/>
</dbReference>
<evidence type="ECO:0000259" key="2">
    <source>
        <dbReference type="Pfam" id="PF23619"/>
    </source>
</evidence>
<name>A0AAD7SDE6_9TELE</name>
<dbReference type="Proteomes" id="UP001221898">
    <property type="component" value="Unassembled WGS sequence"/>
</dbReference>
<feature type="domain" description="VWA7 Ig-like" evidence="2">
    <location>
        <begin position="36"/>
        <end position="136"/>
    </location>
</feature>
<dbReference type="PANTHER" id="PTHR14905:SF23">
    <property type="entry name" value="VON WILLEBRAND FACTOR A DOMAIN-CONTAINING PROTEIN 7 ISOFORM X1"/>
    <property type="match status" value="1"/>
</dbReference>
<dbReference type="InterPro" id="IPR052577">
    <property type="entry name" value="VWA7"/>
</dbReference>
<evidence type="ECO:0000313" key="4">
    <source>
        <dbReference type="Proteomes" id="UP001221898"/>
    </source>
</evidence>
<comment type="caution">
    <text evidence="3">The sequence shown here is derived from an EMBL/GenBank/DDBJ whole genome shotgun (WGS) entry which is preliminary data.</text>
</comment>
<evidence type="ECO:0000313" key="3">
    <source>
        <dbReference type="EMBL" id="KAJ8400418.1"/>
    </source>
</evidence>
<feature type="region of interest" description="Disordered" evidence="1">
    <location>
        <begin position="203"/>
        <end position="238"/>
    </location>
</feature>
<protein>
    <recommendedName>
        <fullName evidence="2">VWA7 Ig-like domain-containing protein</fullName>
    </recommendedName>
</protein>
<organism evidence="3 4">
    <name type="scientific">Aldrovandia affinis</name>
    <dbReference type="NCBI Taxonomy" id="143900"/>
    <lineage>
        <taxon>Eukaryota</taxon>
        <taxon>Metazoa</taxon>
        <taxon>Chordata</taxon>
        <taxon>Craniata</taxon>
        <taxon>Vertebrata</taxon>
        <taxon>Euteleostomi</taxon>
        <taxon>Actinopterygii</taxon>
        <taxon>Neopterygii</taxon>
        <taxon>Teleostei</taxon>
        <taxon>Notacanthiformes</taxon>
        <taxon>Halosauridae</taxon>
        <taxon>Aldrovandia</taxon>
    </lineage>
</organism>